<evidence type="ECO:0000313" key="2">
    <source>
        <dbReference type="EMBL" id="SEA95789.1"/>
    </source>
</evidence>
<proteinExistence type="predicted"/>
<dbReference type="AlphaFoldDB" id="A0A1H4FEK7"/>
<evidence type="ECO:0000259" key="1">
    <source>
        <dbReference type="Pfam" id="PF03781"/>
    </source>
</evidence>
<reference evidence="2 3" key="1">
    <citation type="submission" date="2016-10" db="EMBL/GenBank/DDBJ databases">
        <authorList>
            <person name="de Groot N.N."/>
        </authorList>
    </citation>
    <scope>NUCLEOTIDE SEQUENCE [LARGE SCALE GENOMIC DNA]</scope>
    <source>
        <strain evidence="2 3">DSM 21228</strain>
    </source>
</reference>
<dbReference type="EMBL" id="FNQP01000020">
    <property type="protein sequence ID" value="SEA95789.1"/>
    <property type="molecule type" value="Genomic_DNA"/>
</dbReference>
<dbReference type="InterPro" id="IPR005532">
    <property type="entry name" value="SUMF_dom"/>
</dbReference>
<name>A0A1H4FEK7_9GAMM</name>
<dbReference type="PANTHER" id="PTHR23150:SF19">
    <property type="entry name" value="FORMYLGLYCINE-GENERATING ENZYME"/>
    <property type="match status" value="1"/>
</dbReference>
<dbReference type="PANTHER" id="PTHR23150">
    <property type="entry name" value="SULFATASE MODIFYING FACTOR 1, 2"/>
    <property type="match status" value="1"/>
</dbReference>
<dbReference type="Pfam" id="PF03781">
    <property type="entry name" value="FGE-sulfatase"/>
    <property type="match status" value="1"/>
</dbReference>
<evidence type="ECO:0000313" key="3">
    <source>
        <dbReference type="Proteomes" id="UP000199397"/>
    </source>
</evidence>
<dbReference type="RefSeq" id="WP_093069838.1">
    <property type="nucleotide sequence ID" value="NZ_FNQP01000020.1"/>
</dbReference>
<dbReference type="Proteomes" id="UP000199397">
    <property type="component" value="Unassembled WGS sequence"/>
</dbReference>
<dbReference type="Gene3D" id="3.90.1580.10">
    <property type="entry name" value="paralog of FGE (formylglycine-generating enzyme)"/>
    <property type="match status" value="1"/>
</dbReference>
<dbReference type="STRING" id="525918.SAMN05660964_02942"/>
<dbReference type="InterPro" id="IPR051043">
    <property type="entry name" value="Sulfatase_Mod_Factor_Kinase"/>
</dbReference>
<dbReference type="InterPro" id="IPR016187">
    <property type="entry name" value="CTDL_fold"/>
</dbReference>
<dbReference type="InterPro" id="IPR042095">
    <property type="entry name" value="SUMF_sf"/>
</dbReference>
<feature type="domain" description="Sulfatase-modifying factor enzyme-like" evidence="1">
    <location>
        <begin position="42"/>
        <end position="271"/>
    </location>
</feature>
<keyword evidence="3" id="KW-1185">Reference proteome</keyword>
<sequence length="274" mass="31444">MTYRNHLSPPVFPYAWASDWGEDRRGLWMAFTYCDVRHAFRWIQPGTFMMGSQETEKGRLEWEILHQVTLSKGFWMAETPVTQALWQVVMGENPSSFKGEKRPVEQVSWNDAQAFITKFNQVHPDLNVCLPTEVQWEYACRAGTQTPFNFGDELTLDKVNYRGTWEWDGSDKWGDGAKQQTTDVTSYPSNAWGLYDMHGNVWEWCQDVWQEKLLASPVTDPEGVAGGDQESGVELVVRGGSWNLNGRNCRSASRYRSGPDVRDFDLGFRLLLGH</sequence>
<dbReference type="GO" id="GO:0120147">
    <property type="term" value="F:formylglycine-generating oxidase activity"/>
    <property type="evidence" value="ECO:0007669"/>
    <property type="project" value="TreeGrafter"/>
</dbReference>
<protein>
    <submittedName>
        <fullName evidence="2">Formylglycine-generating enzyme, required for sulfatase activity, contains SUMF1/FGE domain</fullName>
    </submittedName>
</protein>
<gene>
    <name evidence="2" type="ORF">SAMN05660964_02942</name>
</gene>
<organism evidence="2 3">
    <name type="scientific">Thiothrix caldifontis</name>
    <dbReference type="NCBI Taxonomy" id="525918"/>
    <lineage>
        <taxon>Bacteria</taxon>
        <taxon>Pseudomonadati</taxon>
        <taxon>Pseudomonadota</taxon>
        <taxon>Gammaproteobacteria</taxon>
        <taxon>Thiotrichales</taxon>
        <taxon>Thiotrichaceae</taxon>
        <taxon>Thiothrix</taxon>
    </lineage>
</organism>
<dbReference type="SUPFAM" id="SSF56436">
    <property type="entry name" value="C-type lectin-like"/>
    <property type="match status" value="1"/>
</dbReference>
<accession>A0A1H4FEK7</accession>
<dbReference type="OrthoDB" id="9768004at2"/>